<proteinExistence type="predicted"/>
<keyword evidence="2" id="KW-0812">Transmembrane</keyword>
<sequence>MPLSTDLHTDRVILAAVCAVTAAGLHWAAVVASADEVRPRAFRGNLVASAAGGLLASQLLELLPSVISPLLAVAVVAVVGHTLGPQALWWFGRGALGGVDRVAPWFKPPDLPPPPGEQPPKEKPPDA</sequence>
<gene>
    <name evidence="3" type="ORF">DAETH_29070</name>
</gene>
<keyword evidence="4" id="KW-1185">Reference proteome</keyword>
<keyword evidence="2" id="KW-1133">Transmembrane helix</keyword>
<evidence type="ECO:0000256" key="2">
    <source>
        <dbReference type="SAM" id="Phobius"/>
    </source>
</evidence>
<feature type="region of interest" description="Disordered" evidence="1">
    <location>
        <begin position="106"/>
        <end position="127"/>
    </location>
</feature>
<evidence type="ECO:0000313" key="4">
    <source>
        <dbReference type="Proteomes" id="UP001064971"/>
    </source>
</evidence>
<evidence type="ECO:0000313" key="3">
    <source>
        <dbReference type="EMBL" id="BDP42938.1"/>
    </source>
</evidence>
<dbReference type="RefSeq" id="WP_264775613.1">
    <property type="nucleotide sequence ID" value="NZ_AP026560.1"/>
</dbReference>
<feature type="compositionally biased region" description="Pro residues" evidence="1">
    <location>
        <begin position="106"/>
        <end position="118"/>
    </location>
</feature>
<feature type="transmembrane region" description="Helical" evidence="2">
    <location>
        <begin position="66"/>
        <end position="91"/>
    </location>
</feature>
<keyword evidence="2" id="KW-0472">Membrane</keyword>
<accession>A0ABM8AGL0</accession>
<evidence type="ECO:0000256" key="1">
    <source>
        <dbReference type="SAM" id="MobiDB-lite"/>
    </source>
</evidence>
<reference evidence="3" key="1">
    <citation type="submission" date="2022-07" db="EMBL/GenBank/DDBJ databases">
        <title>Complete Genome Sequence of the Radioresistant Bacterium Deinococcus aetherius ST0316, Isolated from the Air Dust collected in Lower Stratosphere above Japan.</title>
        <authorList>
            <person name="Satoh K."/>
            <person name="Hagiwara K."/>
            <person name="Katsumata K."/>
            <person name="Kubo A."/>
            <person name="Yokobori S."/>
            <person name="Yamagishi A."/>
            <person name="Oono Y."/>
            <person name="Narumi I."/>
        </authorList>
    </citation>
    <scope>NUCLEOTIDE SEQUENCE</scope>
    <source>
        <strain evidence="3">ST0316</strain>
    </source>
</reference>
<name>A0ABM8AGL0_9DEIO</name>
<protein>
    <submittedName>
        <fullName evidence="3">Uncharacterized protein</fullName>
    </submittedName>
</protein>
<dbReference type="EMBL" id="AP026560">
    <property type="protein sequence ID" value="BDP42938.1"/>
    <property type="molecule type" value="Genomic_DNA"/>
</dbReference>
<dbReference type="Proteomes" id="UP001064971">
    <property type="component" value="Chromosome"/>
</dbReference>
<feature type="transmembrane region" description="Helical" evidence="2">
    <location>
        <begin position="12"/>
        <end position="34"/>
    </location>
</feature>
<organism evidence="3 4">
    <name type="scientific">Deinococcus aetherius</name>
    <dbReference type="NCBI Taxonomy" id="200252"/>
    <lineage>
        <taxon>Bacteria</taxon>
        <taxon>Thermotogati</taxon>
        <taxon>Deinococcota</taxon>
        <taxon>Deinococci</taxon>
        <taxon>Deinococcales</taxon>
        <taxon>Deinococcaceae</taxon>
        <taxon>Deinococcus</taxon>
    </lineage>
</organism>